<protein>
    <submittedName>
        <fullName evidence="2">Uncharacterized protein</fullName>
    </submittedName>
</protein>
<dbReference type="Proteomes" id="UP000243459">
    <property type="component" value="Chromosome 10"/>
</dbReference>
<gene>
    <name evidence="2" type="ORF">A4U43_C10F14480</name>
</gene>
<dbReference type="AlphaFoldDB" id="A0A5P1E2R6"/>
<dbReference type="Gramene" id="ONK56904">
    <property type="protein sequence ID" value="ONK56904"/>
    <property type="gene ID" value="A4U43_C10F14480"/>
</dbReference>
<feature type="compositionally biased region" description="Basic and acidic residues" evidence="1">
    <location>
        <begin position="1"/>
        <end position="22"/>
    </location>
</feature>
<evidence type="ECO:0000256" key="1">
    <source>
        <dbReference type="SAM" id="MobiDB-lite"/>
    </source>
</evidence>
<dbReference type="EMBL" id="CM007390">
    <property type="protein sequence ID" value="ONK56904.1"/>
    <property type="molecule type" value="Genomic_DNA"/>
</dbReference>
<name>A0A5P1E2R6_ASPOF</name>
<keyword evidence="3" id="KW-1185">Reference proteome</keyword>
<proteinExistence type="predicted"/>
<reference evidence="3" key="1">
    <citation type="journal article" date="2017" name="Nat. Commun.">
        <title>The asparagus genome sheds light on the origin and evolution of a young Y chromosome.</title>
        <authorList>
            <person name="Harkess A."/>
            <person name="Zhou J."/>
            <person name="Xu C."/>
            <person name="Bowers J.E."/>
            <person name="Van der Hulst R."/>
            <person name="Ayyampalayam S."/>
            <person name="Mercati F."/>
            <person name="Riccardi P."/>
            <person name="McKain M.R."/>
            <person name="Kakrana A."/>
            <person name="Tang H."/>
            <person name="Ray J."/>
            <person name="Groenendijk J."/>
            <person name="Arikit S."/>
            <person name="Mathioni S.M."/>
            <person name="Nakano M."/>
            <person name="Shan H."/>
            <person name="Telgmann-Rauber A."/>
            <person name="Kanno A."/>
            <person name="Yue Z."/>
            <person name="Chen H."/>
            <person name="Li W."/>
            <person name="Chen Y."/>
            <person name="Xu X."/>
            <person name="Zhang Y."/>
            <person name="Luo S."/>
            <person name="Chen H."/>
            <person name="Gao J."/>
            <person name="Mao Z."/>
            <person name="Pires J.C."/>
            <person name="Luo M."/>
            <person name="Kudrna D."/>
            <person name="Wing R.A."/>
            <person name="Meyers B.C."/>
            <person name="Yi K."/>
            <person name="Kong H."/>
            <person name="Lavrijsen P."/>
            <person name="Sunseri F."/>
            <person name="Falavigna A."/>
            <person name="Ye Y."/>
            <person name="Leebens-Mack J.H."/>
            <person name="Chen G."/>
        </authorList>
    </citation>
    <scope>NUCLEOTIDE SEQUENCE [LARGE SCALE GENOMIC DNA]</scope>
    <source>
        <strain evidence="3">cv. DH0086</strain>
    </source>
</reference>
<sequence length="136" mass="15646">MEKEVAPVKPVESAHPHGKEPAAEEASPALGFGWSLRYPFLWDLDEVERKQEASLIEIQALQSRLNHLDSEAYRFEIIENYHNNTLGNVEVALSCKVGFNYLEMQLPPELKTNLERFHYPPRVDNYLGCSARYRGE</sequence>
<evidence type="ECO:0000313" key="3">
    <source>
        <dbReference type="Proteomes" id="UP000243459"/>
    </source>
</evidence>
<organism evidence="2 3">
    <name type="scientific">Asparagus officinalis</name>
    <name type="common">Garden asparagus</name>
    <dbReference type="NCBI Taxonomy" id="4686"/>
    <lineage>
        <taxon>Eukaryota</taxon>
        <taxon>Viridiplantae</taxon>
        <taxon>Streptophyta</taxon>
        <taxon>Embryophyta</taxon>
        <taxon>Tracheophyta</taxon>
        <taxon>Spermatophyta</taxon>
        <taxon>Magnoliopsida</taxon>
        <taxon>Liliopsida</taxon>
        <taxon>Asparagales</taxon>
        <taxon>Asparagaceae</taxon>
        <taxon>Asparagoideae</taxon>
        <taxon>Asparagus</taxon>
    </lineage>
</organism>
<feature type="region of interest" description="Disordered" evidence="1">
    <location>
        <begin position="1"/>
        <end position="26"/>
    </location>
</feature>
<evidence type="ECO:0000313" key="2">
    <source>
        <dbReference type="EMBL" id="ONK56904.1"/>
    </source>
</evidence>
<accession>A0A5P1E2R6</accession>